<sequence>MSRRSPTLRKNGLRFRVRSLRRSTSGERAFGFQGRVLELTGTLRLTGVRPLDYHGDPESTPFGDRPAVMLPSLCPPVKPFNPAYPRAWFLQLDATLAMNGVTAQPLMHAVLLSVQPVELRHLAAASTARPQLYDDPCAAVLACYGETYRPPPVEPRVPGFPYVAARGTNWPAAFPSARLHFPGYESFYLTSSHQRIDSRARPPARRVDLEWLGWFGYLTIQNGNAWSMVASG</sequence>
<reference evidence="1" key="2">
    <citation type="submission" date="2021-09" db="EMBL/GenBank/DDBJ databases">
        <authorList>
            <person name="Jia N."/>
            <person name="Wang J."/>
            <person name="Shi W."/>
            <person name="Du L."/>
            <person name="Sun Y."/>
            <person name="Zhan W."/>
            <person name="Jiang J."/>
            <person name="Wang Q."/>
            <person name="Zhang B."/>
            <person name="Ji P."/>
            <person name="Sakyi L.B."/>
            <person name="Cui X."/>
            <person name="Yuan T."/>
            <person name="Jiang B."/>
            <person name="Yang W."/>
            <person name="Lam T.T.-Y."/>
            <person name="Chang Q."/>
            <person name="Ding S."/>
            <person name="Wang X."/>
            <person name="Zhu J."/>
            <person name="Ruan X."/>
            <person name="Zhao L."/>
            <person name="Wei J."/>
            <person name="Que T."/>
            <person name="Du C."/>
            <person name="Cheng J."/>
            <person name="Dai P."/>
            <person name="Han X."/>
            <person name="Huang E."/>
            <person name="Gao Y."/>
            <person name="Liu J."/>
            <person name="Shao H."/>
            <person name="Ye R."/>
            <person name="Li L."/>
            <person name="Wei W."/>
            <person name="Wang X."/>
            <person name="Wang C."/>
            <person name="Huo Q."/>
            <person name="Li W."/>
            <person name="Guo W."/>
            <person name="Chen H."/>
            <person name="Chen S."/>
            <person name="Zhou L."/>
            <person name="Zhou L."/>
            <person name="Ni X."/>
            <person name="Tian J."/>
            <person name="Zhou Y."/>
            <person name="Sheng Y."/>
            <person name="Liu T."/>
            <person name="Pan Y."/>
            <person name="Xia L."/>
            <person name="Li J."/>
            <person name="Zhao F."/>
            <person name="Cao W."/>
        </authorList>
    </citation>
    <scope>NUCLEOTIDE SEQUENCE</scope>
    <source>
        <strain evidence="1">Rsan-2018</strain>
        <tissue evidence="1">Larvae</tissue>
    </source>
</reference>
<protein>
    <submittedName>
        <fullName evidence="1">Uncharacterized protein</fullName>
    </submittedName>
</protein>
<reference evidence="1" key="1">
    <citation type="journal article" date="2020" name="Cell">
        <title>Large-Scale Comparative Analyses of Tick Genomes Elucidate Their Genetic Diversity and Vector Capacities.</title>
        <authorList>
            <consortium name="Tick Genome and Microbiome Consortium (TIGMIC)"/>
            <person name="Jia N."/>
            <person name="Wang J."/>
            <person name="Shi W."/>
            <person name="Du L."/>
            <person name="Sun Y."/>
            <person name="Zhan W."/>
            <person name="Jiang J.F."/>
            <person name="Wang Q."/>
            <person name="Zhang B."/>
            <person name="Ji P."/>
            <person name="Bell-Sakyi L."/>
            <person name="Cui X.M."/>
            <person name="Yuan T.T."/>
            <person name="Jiang B.G."/>
            <person name="Yang W.F."/>
            <person name="Lam T.T."/>
            <person name="Chang Q.C."/>
            <person name="Ding S.J."/>
            <person name="Wang X.J."/>
            <person name="Zhu J.G."/>
            <person name="Ruan X.D."/>
            <person name="Zhao L."/>
            <person name="Wei J.T."/>
            <person name="Ye R.Z."/>
            <person name="Que T.C."/>
            <person name="Du C.H."/>
            <person name="Zhou Y.H."/>
            <person name="Cheng J.X."/>
            <person name="Dai P.F."/>
            <person name="Guo W.B."/>
            <person name="Han X.H."/>
            <person name="Huang E.J."/>
            <person name="Li L.F."/>
            <person name="Wei W."/>
            <person name="Gao Y.C."/>
            <person name="Liu J.Z."/>
            <person name="Shao H.Z."/>
            <person name="Wang X."/>
            <person name="Wang C.C."/>
            <person name="Yang T.C."/>
            <person name="Huo Q.B."/>
            <person name="Li W."/>
            <person name="Chen H.Y."/>
            <person name="Chen S.E."/>
            <person name="Zhou L.G."/>
            <person name="Ni X.B."/>
            <person name="Tian J.H."/>
            <person name="Sheng Y."/>
            <person name="Liu T."/>
            <person name="Pan Y.S."/>
            <person name="Xia L.Y."/>
            <person name="Li J."/>
            <person name="Zhao F."/>
            <person name="Cao W.C."/>
        </authorList>
    </citation>
    <scope>NUCLEOTIDE SEQUENCE</scope>
    <source>
        <strain evidence="1">Rsan-2018</strain>
    </source>
</reference>
<organism evidence="1 2">
    <name type="scientific">Rhipicephalus sanguineus</name>
    <name type="common">Brown dog tick</name>
    <name type="synonym">Ixodes sanguineus</name>
    <dbReference type="NCBI Taxonomy" id="34632"/>
    <lineage>
        <taxon>Eukaryota</taxon>
        <taxon>Metazoa</taxon>
        <taxon>Ecdysozoa</taxon>
        <taxon>Arthropoda</taxon>
        <taxon>Chelicerata</taxon>
        <taxon>Arachnida</taxon>
        <taxon>Acari</taxon>
        <taxon>Parasitiformes</taxon>
        <taxon>Ixodida</taxon>
        <taxon>Ixodoidea</taxon>
        <taxon>Ixodidae</taxon>
        <taxon>Rhipicephalinae</taxon>
        <taxon>Rhipicephalus</taxon>
        <taxon>Rhipicephalus</taxon>
    </lineage>
</organism>
<dbReference type="Proteomes" id="UP000821837">
    <property type="component" value="Unassembled WGS sequence"/>
</dbReference>
<dbReference type="EMBL" id="JABSTV010001250">
    <property type="protein sequence ID" value="KAH7955750.1"/>
    <property type="molecule type" value="Genomic_DNA"/>
</dbReference>
<keyword evidence="2" id="KW-1185">Reference proteome</keyword>
<gene>
    <name evidence="1" type="ORF">HPB52_003621</name>
</gene>
<accession>A0A9D4PTV0</accession>
<name>A0A9D4PTV0_RHISA</name>
<comment type="caution">
    <text evidence="1">The sequence shown here is derived from an EMBL/GenBank/DDBJ whole genome shotgun (WGS) entry which is preliminary data.</text>
</comment>
<dbReference type="AlphaFoldDB" id="A0A9D4PTV0"/>
<evidence type="ECO:0000313" key="1">
    <source>
        <dbReference type="EMBL" id="KAH7955750.1"/>
    </source>
</evidence>
<evidence type="ECO:0000313" key="2">
    <source>
        <dbReference type="Proteomes" id="UP000821837"/>
    </source>
</evidence>
<proteinExistence type="predicted"/>